<protein>
    <recommendedName>
        <fullName evidence="4">PLD phosphodiesterase domain-containing protein</fullName>
    </recommendedName>
</protein>
<evidence type="ECO:0000313" key="2">
    <source>
        <dbReference type="EMBL" id="MBP2417511.1"/>
    </source>
</evidence>
<organism evidence="2 3">
    <name type="scientific">Microlunatus capsulatus</name>
    <dbReference type="NCBI Taxonomy" id="99117"/>
    <lineage>
        <taxon>Bacteria</taxon>
        <taxon>Bacillati</taxon>
        <taxon>Actinomycetota</taxon>
        <taxon>Actinomycetes</taxon>
        <taxon>Propionibacteriales</taxon>
        <taxon>Propionibacteriaceae</taxon>
        <taxon>Microlunatus</taxon>
    </lineage>
</organism>
<feature type="region of interest" description="Disordered" evidence="1">
    <location>
        <begin position="575"/>
        <end position="595"/>
    </location>
</feature>
<dbReference type="Proteomes" id="UP000758168">
    <property type="component" value="Unassembled WGS sequence"/>
</dbReference>
<evidence type="ECO:0000256" key="1">
    <source>
        <dbReference type="SAM" id="MobiDB-lite"/>
    </source>
</evidence>
<comment type="caution">
    <text evidence="2">The sequence shown here is derived from an EMBL/GenBank/DDBJ whole genome shotgun (WGS) entry which is preliminary data.</text>
</comment>
<evidence type="ECO:0000313" key="3">
    <source>
        <dbReference type="Proteomes" id="UP000758168"/>
    </source>
</evidence>
<feature type="compositionally biased region" description="Low complexity" evidence="1">
    <location>
        <begin position="494"/>
        <end position="505"/>
    </location>
</feature>
<accession>A0ABS4Z8Y3</accession>
<reference evidence="2 3" key="1">
    <citation type="submission" date="2021-03" db="EMBL/GenBank/DDBJ databases">
        <title>Sequencing the genomes of 1000 actinobacteria strains.</title>
        <authorList>
            <person name="Klenk H.-P."/>
        </authorList>
    </citation>
    <scope>NUCLEOTIDE SEQUENCE [LARGE SCALE GENOMIC DNA]</scope>
    <source>
        <strain evidence="2 3">DSM 12936</strain>
    </source>
</reference>
<dbReference type="EMBL" id="JAGIOB010000001">
    <property type="protein sequence ID" value="MBP2417511.1"/>
    <property type="molecule type" value="Genomic_DNA"/>
</dbReference>
<dbReference type="RefSeq" id="WP_210056124.1">
    <property type="nucleotide sequence ID" value="NZ_BAAAMH010000003.1"/>
</dbReference>
<dbReference type="CDD" id="cd00138">
    <property type="entry name" value="PLDc_SF"/>
    <property type="match status" value="1"/>
</dbReference>
<evidence type="ECO:0008006" key="4">
    <source>
        <dbReference type="Google" id="ProtNLM"/>
    </source>
</evidence>
<feature type="region of interest" description="Disordered" evidence="1">
    <location>
        <begin position="490"/>
        <end position="511"/>
    </location>
</feature>
<name>A0ABS4Z8Y3_9ACTN</name>
<sequence>MTVGATDSRAPATMNLAQLLHTVAAGDAWPLEEALFLTFGFDSGFFERGILGRCRAAGAVVTVIADGTVWAPDPIALRSAGQEYLLGLAATPRAFHPKLMLLQGGDGALAAIGSGNLTTSGWQYNTELWRCLEATAAGAPTQPLLELAEWLDQLTTTATLAGPHRDAVHRSTDRLLALLTRVPEQSSTVRVLPLDRPVIEGLPQGPVDELLLAAPFIDPAADAIHALLKRLQPRQATIVLQEHRGVFDPATLTSVLAAATGSVTVIADRSTRYRHAKLIEWRTGTQRWALTGSANLTGSALLRPPGRGGNIELTVLEELTKPVWPPTAGARDRDREVVTLADLPAPAEPHKPTATATPAGLPLLLSVVWEGRDLDLELSKACPPEVEVQSRNHPIDGEWRSLGAIPVGVRRHHLPGVGVDDVAHLRLSTSGVDLVVGQPVPVTNLPRATQPPLLGPGQRRRISTAEDLLGDDLGYLAAFADQLTALANERRRASPATTRSATAVTERVTDPDDTQGVEALWRWEKAARGLHGPALTGFALGLPPAAPGDAWEDFDTPVGELATDSAITSTLSETISDDTDNEPVDHRHQQPAMRRARRHWVHGYADLAHRENRNRLRTPNPASHSQLSTLSWLAVTRLALVFSCAGNWPDDDETPAQHLAELLTTLLAGASAEDHLDEAVALAAVAVAVVRQRAGTSATGPVAVAARRVEAAAQPVLTQHQPTPALLAEYCRCLRTPAGLPLAPETVDGQLDAWLHHPLHRAIQLAQTRGWDCVEASSQLLQVTGTISDPITAALALLAGSTGPLAIDARSATRPLRGITIWASPDLYTIRLQPKPLWEHYTHPNIEAIQTSWSNGERSRYRQAHGPTQQPITAALQWLDTLGIDLV</sequence>
<keyword evidence="3" id="KW-1185">Reference proteome</keyword>
<gene>
    <name evidence="2" type="ORF">JOF54_002433</name>
</gene>
<proteinExistence type="predicted"/>
<dbReference type="Gene3D" id="3.30.870.10">
    <property type="entry name" value="Endonuclease Chain A"/>
    <property type="match status" value="2"/>
</dbReference>